<dbReference type="AlphaFoldDB" id="A0A4Q7YSX9"/>
<keyword evidence="4" id="KW-0472">Membrane</keyword>
<evidence type="ECO:0000256" key="2">
    <source>
        <dbReference type="SAM" id="Coils"/>
    </source>
</evidence>
<keyword evidence="2" id="KW-0175">Coiled coil</keyword>
<keyword evidence="4" id="KW-1133">Transmembrane helix</keyword>
<dbReference type="Pfam" id="PF25876">
    <property type="entry name" value="HH_MFP_RND"/>
    <property type="match status" value="1"/>
</dbReference>
<evidence type="ECO:0000313" key="10">
    <source>
        <dbReference type="Proteomes" id="UP000292958"/>
    </source>
</evidence>
<feature type="domain" description="YknX-like C-terminal permuted SH3-like" evidence="8">
    <location>
        <begin position="371"/>
        <end position="436"/>
    </location>
</feature>
<organism evidence="9 10">
    <name type="scientific">Edaphobacter modestus</name>
    <dbReference type="NCBI Taxonomy" id="388466"/>
    <lineage>
        <taxon>Bacteria</taxon>
        <taxon>Pseudomonadati</taxon>
        <taxon>Acidobacteriota</taxon>
        <taxon>Terriglobia</taxon>
        <taxon>Terriglobales</taxon>
        <taxon>Acidobacteriaceae</taxon>
        <taxon>Edaphobacter</taxon>
    </lineage>
</organism>
<comment type="caution">
    <text evidence="9">The sequence shown here is derived from an EMBL/GenBank/DDBJ whole genome shotgun (WGS) entry which is preliminary data.</text>
</comment>
<evidence type="ECO:0000259" key="5">
    <source>
        <dbReference type="Pfam" id="PF25876"/>
    </source>
</evidence>
<keyword evidence="10" id="KW-1185">Reference proteome</keyword>
<feature type="domain" description="CusB-like beta-barrel" evidence="7">
    <location>
        <begin position="292"/>
        <end position="361"/>
    </location>
</feature>
<feature type="domain" description="Multidrug resistance protein MdtA-like alpha-helical hairpin" evidence="5">
    <location>
        <begin position="177"/>
        <end position="237"/>
    </location>
</feature>
<evidence type="ECO:0000259" key="8">
    <source>
        <dbReference type="Pfam" id="PF25989"/>
    </source>
</evidence>
<name>A0A4Q7YSX9_9BACT</name>
<evidence type="ECO:0000256" key="3">
    <source>
        <dbReference type="SAM" id="MobiDB-lite"/>
    </source>
</evidence>
<feature type="coiled-coil region" evidence="2">
    <location>
        <begin position="170"/>
        <end position="197"/>
    </location>
</feature>
<dbReference type="Gene3D" id="2.40.420.20">
    <property type="match status" value="1"/>
</dbReference>
<dbReference type="Pfam" id="PF25989">
    <property type="entry name" value="YknX_C"/>
    <property type="match status" value="1"/>
</dbReference>
<dbReference type="PANTHER" id="PTHR30469">
    <property type="entry name" value="MULTIDRUG RESISTANCE PROTEIN MDTA"/>
    <property type="match status" value="1"/>
</dbReference>
<evidence type="ECO:0000256" key="1">
    <source>
        <dbReference type="ARBA" id="ARBA00009477"/>
    </source>
</evidence>
<dbReference type="Pfam" id="PF25917">
    <property type="entry name" value="BSH_RND"/>
    <property type="match status" value="1"/>
</dbReference>
<sequence>MPKSKDSEFGIPPRAETRSNNVMEEIMEATEANKKVGESSPIGDLAEAGAKDHAHASPITIDTQAKLSSGPVIAVSLLAVLLAIFIALGIHGRSSAEAVLVHNTRDAAIESVSVVTPDTGRQAQDIKLPADTEGYIDTPIYARTNGYLLHWYTDIGASVHKGELLAVVQTPELDQQVEQAQEEVKTAQANEQIAEITANRWKKLMAKDAVSQQETDQAMSDLAARQSTLNSAMANVRRLQQMQGFEKIYAPFDGVITARNVDIGSLIQAGDINTQRGELFHLSAIDRLRLYVPVPEVYAGLVHNGGHLTVTSDALPNETFTGTVVRNADAIAKTSRTLNVEVDVENAKHSLLPGQYAFVHLPIPASTASMALPANTLLFRAEGLRVGVVREGQVHLTPIQIGNDYGATVEVTSGLQPTDKVILNPADSLAEGATVRIEGGQVQ</sequence>
<dbReference type="NCBIfam" id="TIGR01730">
    <property type="entry name" value="RND_mfp"/>
    <property type="match status" value="1"/>
</dbReference>
<dbReference type="InterPro" id="IPR058625">
    <property type="entry name" value="MdtA-like_BSH"/>
</dbReference>
<dbReference type="InterPro" id="IPR058637">
    <property type="entry name" value="YknX-like_C"/>
</dbReference>
<dbReference type="RefSeq" id="WP_242617829.1">
    <property type="nucleotide sequence ID" value="NZ_SHKW01000001.1"/>
</dbReference>
<dbReference type="Pfam" id="PF25954">
    <property type="entry name" value="Beta-barrel_RND_2"/>
    <property type="match status" value="1"/>
</dbReference>
<dbReference type="InterPro" id="IPR006143">
    <property type="entry name" value="RND_pump_MFP"/>
</dbReference>
<gene>
    <name evidence="9" type="ORF">BDD14_1816</name>
</gene>
<proteinExistence type="inferred from homology"/>
<reference evidence="9 10" key="1">
    <citation type="submission" date="2019-02" db="EMBL/GenBank/DDBJ databases">
        <title>Genomic Encyclopedia of Archaeal and Bacterial Type Strains, Phase II (KMG-II): from individual species to whole genera.</title>
        <authorList>
            <person name="Goeker M."/>
        </authorList>
    </citation>
    <scope>NUCLEOTIDE SEQUENCE [LARGE SCALE GENOMIC DNA]</scope>
    <source>
        <strain evidence="9 10">DSM 18101</strain>
    </source>
</reference>
<keyword evidence="4" id="KW-0812">Transmembrane</keyword>
<evidence type="ECO:0000259" key="7">
    <source>
        <dbReference type="Pfam" id="PF25954"/>
    </source>
</evidence>
<dbReference type="InterPro" id="IPR058624">
    <property type="entry name" value="MdtA-like_HH"/>
</dbReference>
<dbReference type="InterPro" id="IPR058792">
    <property type="entry name" value="Beta-barrel_RND_2"/>
</dbReference>
<dbReference type="SUPFAM" id="SSF111369">
    <property type="entry name" value="HlyD-like secretion proteins"/>
    <property type="match status" value="1"/>
</dbReference>
<feature type="transmembrane region" description="Helical" evidence="4">
    <location>
        <begin position="72"/>
        <end position="90"/>
    </location>
</feature>
<dbReference type="Gene3D" id="1.10.287.470">
    <property type="entry name" value="Helix hairpin bin"/>
    <property type="match status" value="1"/>
</dbReference>
<evidence type="ECO:0000256" key="4">
    <source>
        <dbReference type="SAM" id="Phobius"/>
    </source>
</evidence>
<dbReference type="Proteomes" id="UP000292958">
    <property type="component" value="Unassembled WGS sequence"/>
</dbReference>
<evidence type="ECO:0000259" key="6">
    <source>
        <dbReference type="Pfam" id="PF25917"/>
    </source>
</evidence>
<protein>
    <submittedName>
        <fullName evidence="9">RND family efflux transporter MFP subunit</fullName>
    </submittedName>
</protein>
<feature type="region of interest" description="Disordered" evidence="3">
    <location>
        <begin position="1"/>
        <end position="21"/>
    </location>
</feature>
<feature type="domain" description="Multidrug resistance protein MdtA-like barrel-sandwich hybrid" evidence="6">
    <location>
        <begin position="140"/>
        <end position="272"/>
    </location>
</feature>
<dbReference type="EMBL" id="SHKW01000001">
    <property type="protein sequence ID" value="RZU40364.1"/>
    <property type="molecule type" value="Genomic_DNA"/>
</dbReference>
<dbReference type="GO" id="GO:0015562">
    <property type="term" value="F:efflux transmembrane transporter activity"/>
    <property type="evidence" value="ECO:0007669"/>
    <property type="project" value="TreeGrafter"/>
</dbReference>
<accession>A0A4Q7YSX9</accession>
<dbReference type="Gene3D" id="2.40.50.100">
    <property type="match status" value="1"/>
</dbReference>
<evidence type="ECO:0000313" key="9">
    <source>
        <dbReference type="EMBL" id="RZU40364.1"/>
    </source>
</evidence>
<dbReference type="Gene3D" id="2.40.30.170">
    <property type="match status" value="1"/>
</dbReference>
<dbReference type="GO" id="GO:1990281">
    <property type="term" value="C:efflux pump complex"/>
    <property type="evidence" value="ECO:0007669"/>
    <property type="project" value="TreeGrafter"/>
</dbReference>
<dbReference type="PANTHER" id="PTHR30469:SF37">
    <property type="entry name" value="RAGD PROTEIN"/>
    <property type="match status" value="1"/>
</dbReference>
<comment type="similarity">
    <text evidence="1">Belongs to the membrane fusion protein (MFP) (TC 8.A.1) family.</text>
</comment>